<dbReference type="OMA" id="HWWNNIV"/>
<organism evidence="10 11">
    <name type="scientific">Strongylocentrotus purpuratus</name>
    <name type="common">Purple sea urchin</name>
    <dbReference type="NCBI Taxonomy" id="7668"/>
    <lineage>
        <taxon>Eukaryota</taxon>
        <taxon>Metazoa</taxon>
        <taxon>Echinodermata</taxon>
        <taxon>Eleutherozoa</taxon>
        <taxon>Echinozoa</taxon>
        <taxon>Echinoidea</taxon>
        <taxon>Euechinoidea</taxon>
        <taxon>Echinacea</taxon>
        <taxon>Camarodonta</taxon>
        <taxon>Echinidea</taxon>
        <taxon>Strongylocentrotidae</taxon>
        <taxon>Strongylocentrotus</taxon>
    </lineage>
</organism>
<dbReference type="GO" id="GO:0046872">
    <property type="term" value="F:metal ion binding"/>
    <property type="evidence" value="ECO:0007669"/>
    <property type="project" value="UniProtKB-KW"/>
</dbReference>
<reference evidence="10" key="2">
    <citation type="submission" date="2021-01" db="UniProtKB">
        <authorList>
            <consortium name="EnsemblMetazoa"/>
        </authorList>
    </citation>
    <scope>IDENTIFICATION</scope>
</reference>
<dbReference type="KEGG" id="spu:590961"/>
<dbReference type="PANTHER" id="PTHR22930:SF85">
    <property type="entry name" value="GH03217P-RELATED"/>
    <property type="match status" value="1"/>
</dbReference>
<reference evidence="11" key="1">
    <citation type="submission" date="2015-02" db="EMBL/GenBank/DDBJ databases">
        <title>Genome sequencing for Strongylocentrotus purpuratus.</title>
        <authorList>
            <person name="Murali S."/>
            <person name="Liu Y."/>
            <person name="Vee V."/>
            <person name="English A."/>
            <person name="Wang M."/>
            <person name="Skinner E."/>
            <person name="Han Y."/>
            <person name="Muzny D.M."/>
            <person name="Worley K.C."/>
            <person name="Gibbs R.A."/>
        </authorList>
    </citation>
    <scope>NUCLEOTIDE SEQUENCE</scope>
</reference>
<dbReference type="GO" id="GO:0016787">
    <property type="term" value="F:hydrolase activity"/>
    <property type="evidence" value="ECO:0007669"/>
    <property type="project" value="UniProtKB-KW"/>
</dbReference>
<comment type="subcellular location">
    <subcellularLocation>
        <location evidence="2">Nucleus</location>
    </subcellularLocation>
</comment>
<sequence>MSNSMLLSQILLSRIRRRRRQEAQDRRRRYFAYFRRRRYETANVMILLLSMCDSRERVPRSIWALPKSVHWWNNIVLATWDDQMWLENFRMTKATFRYLLKELKPHISKKDTNFRKATPPDQRLAITLWRLAANIAYSTLADLFEVGISSVCLITLTVTAAINSVFRKRLTLPTGERLQECIQRFEDKGFPQAVAAIGCCHIPVKTPRKQEYINIKGFSSMILQAVVDSFGQFIDVSVGCPGSMDEAAVFRNSEMSRMMKDDSLFNLPPKVIEATSIPVLVLGGEAYPLMPTLMKPYSVNGTLTGAQKVFNRRLSSCHSTVYRAFEHLKGRWNILHNMQDNQVTKVPSIVLACCILQNLVESRGDPFLDEWSGEDGFPVPHGPAQDDAGSGANASSIRNALTLHFIDNALGEK</sequence>
<keyword evidence="4" id="KW-0540">Nuclease</keyword>
<evidence type="ECO:0000256" key="1">
    <source>
        <dbReference type="ARBA" id="ARBA00001968"/>
    </source>
</evidence>
<keyword evidence="6" id="KW-0378">Hydrolase</keyword>
<dbReference type="OrthoDB" id="2668416at2759"/>
<evidence type="ECO:0000259" key="9">
    <source>
        <dbReference type="Pfam" id="PF13359"/>
    </source>
</evidence>
<evidence type="ECO:0000313" key="11">
    <source>
        <dbReference type="Proteomes" id="UP000007110"/>
    </source>
</evidence>
<evidence type="ECO:0000256" key="7">
    <source>
        <dbReference type="ARBA" id="ARBA00023242"/>
    </source>
</evidence>
<comment type="cofactor">
    <cofactor evidence="1">
        <name>a divalent metal cation</name>
        <dbReference type="ChEBI" id="CHEBI:60240"/>
    </cofactor>
</comment>
<keyword evidence="5" id="KW-0479">Metal-binding</keyword>
<feature type="domain" description="DDE Tnp4" evidence="9">
    <location>
        <begin position="197"/>
        <end position="358"/>
    </location>
</feature>
<dbReference type="EnsemblMetazoa" id="XM_011668090">
    <property type="protein sequence ID" value="XP_011666392"/>
    <property type="gene ID" value="LOC590961"/>
</dbReference>
<dbReference type="InterPro" id="IPR027806">
    <property type="entry name" value="HARBI1_dom"/>
</dbReference>
<protein>
    <recommendedName>
        <fullName evidence="9">DDE Tnp4 domain-containing protein</fullName>
    </recommendedName>
</protein>
<evidence type="ECO:0000256" key="5">
    <source>
        <dbReference type="ARBA" id="ARBA00022723"/>
    </source>
</evidence>
<feature type="region of interest" description="Disordered" evidence="8">
    <location>
        <begin position="371"/>
        <end position="393"/>
    </location>
</feature>
<evidence type="ECO:0000256" key="2">
    <source>
        <dbReference type="ARBA" id="ARBA00004123"/>
    </source>
</evidence>
<keyword evidence="11" id="KW-1185">Reference proteome</keyword>
<dbReference type="Pfam" id="PF13359">
    <property type="entry name" value="DDE_Tnp_4"/>
    <property type="match status" value="1"/>
</dbReference>
<evidence type="ECO:0000256" key="6">
    <source>
        <dbReference type="ARBA" id="ARBA00022801"/>
    </source>
</evidence>
<evidence type="ECO:0000256" key="3">
    <source>
        <dbReference type="ARBA" id="ARBA00006958"/>
    </source>
</evidence>
<dbReference type="GO" id="GO:0004518">
    <property type="term" value="F:nuclease activity"/>
    <property type="evidence" value="ECO:0007669"/>
    <property type="project" value="UniProtKB-KW"/>
</dbReference>
<evidence type="ECO:0000313" key="10">
    <source>
        <dbReference type="EnsemblMetazoa" id="XP_011666392"/>
    </source>
</evidence>
<dbReference type="InParanoid" id="A0A7M7HJY3"/>
<name>A0A7M7HJY3_STRPU</name>
<accession>A0A7M7HJY3</accession>
<dbReference type="AlphaFoldDB" id="A0A7M7HJY3"/>
<comment type="similarity">
    <text evidence="3">Belongs to the HARBI1 family.</text>
</comment>
<keyword evidence="7" id="KW-0539">Nucleus</keyword>
<proteinExistence type="inferred from homology"/>
<dbReference type="GO" id="GO:0005634">
    <property type="term" value="C:nucleus"/>
    <property type="evidence" value="ECO:0007669"/>
    <property type="project" value="UniProtKB-SubCell"/>
</dbReference>
<dbReference type="PANTHER" id="PTHR22930">
    <property type="match status" value="1"/>
</dbReference>
<dbReference type="RefSeq" id="XP_011666392.2">
    <property type="nucleotide sequence ID" value="XM_011668090.2"/>
</dbReference>
<dbReference type="InterPro" id="IPR045249">
    <property type="entry name" value="HARBI1-like"/>
</dbReference>
<evidence type="ECO:0000256" key="4">
    <source>
        <dbReference type="ARBA" id="ARBA00022722"/>
    </source>
</evidence>
<dbReference type="GeneID" id="590961"/>
<evidence type="ECO:0000256" key="8">
    <source>
        <dbReference type="SAM" id="MobiDB-lite"/>
    </source>
</evidence>
<dbReference type="Proteomes" id="UP000007110">
    <property type="component" value="Unassembled WGS sequence"/>
</dbReference>